<dbReference type="EMBL" id="AOSS01000308">
    <property type="protein sequence ID" value="ERF55567.1"/>
    <property type="molecule type" value="Genomic_DNA"/>
</dbReference>
<evidence type="ECO:0000313" key="3">
    <source>
        <dbReference type="Proteomes" id="UP000016307"/>
    </source>
</evidence>
<dbReference type="AlphaFoldDB" id="U1EV35"/>
<reference evidence="2 3" key="1">
    <citation type="journal article" date="2013" name="BMC Genomics">
        <title>Comparative genomics reveals distinct host-interacting traits of three major human-associated propionibacteria.</title>
        <authorList>
            <person name="Mak T.N."/>
            <person name="Schmid M."/>
            <person name="Brzuszkiewicz E."/>
            <person name="Zeng G."/>
            <person name="Meyer R."/>
            <person name="Sfanos K.S."/>
            <person name="Brinkmann V."/>
            <person name="Meyer T.F."/>
            <person name="Bruggemann H."/>
        </authorList>
    </citation>
    <scope>NUCLEOTIDE SEQUENCE [LARGE SCALE GENOMIC DNA]</scope>
    <source>
        <strain evidence="2 3">DSM 20700</strain>
    </source>
</reference>
<evidence type="ECO:0000256" key="1">
    <source>
        <dbReference type="SAM" id="MobiDB-lite"/>
    </source>
</evidence>
<feature type="region of interest" description="Disordered" evidence="1">
    <location>
        <begin position="45"/>
        <end position="72"/>
    </location>
</feature>
<keyword evidence="3" id="KW-1185">Reference proteome</keyword>
<feature type="region of interest" description="Disordered" evidence="1">
    <location>
        <begin position="1"/>
        <end position="33"/>
    </location>
</feature>
<dbReference type="Proteomes" id="UP000016307">
    <property type="component" value="Unassembled WGS sequence"/>
</dbReference>
<accession>U1EV35</accession>
<proteinExistence type="predicted"/>
<feature type="compositionally biased region" description="Basic and acidic residues" evidence="1">
    <location>
        <begin position="9"/>
        <end position="22"/>
    </location>
</feature>
<sequence>MVNGLRALRSRELKPWSRHEKTSGSAMPAKGKEWDHILADLRRRAEGSAVTADPSAPRSSTHRSDAGDAPHR</sequence>
<evidence type="ECO:0000313" key="2">
    <source>
        <dbReference type="EMBL" id="ERF55567.1"/>
    </source>
</evidence>
<protein>
    <submittedName>
        <fullName evidence="2">Uncharacterized protein</fullName>
    </submittedName>
</protein>
<comment type="caution">
    <text evidence="2">The sequence shown here is derived from an EMBL/GenBank/DDBJ whole genome shotgun (WGS) entry which is preliminary data.</text>
</comment>
<organism evidence="2 3">
    <name type="scientific">Cutibacterium granulosum DSM 20700</name>
    <dbReference type="NCBI Taxonomy" id="1160719"/>
    <lineage>
        <taxon>Bacteria</taxon>
        <taxon>Bacillati</taxon>
        <taxon>Actinomycetota</taxon>
        <taxon>Actinomycetes</taxon>
        <taxon>Propionibacteriales</taxon>
        <taxon>Propionibacteriaceae</taxon>
        <taxon>Cutibacterium</taxon>
    </lineage>
</organism>
<feature type="compositionally biased region" description="Basic and acidic residues" evidence="1">
    <location>
        <begin position="62"/>
        <end position="72"/>
    </location>
</feature>
<gene>
    <name evidence="2" type="ORF">H641_08120</name>
</gene>
<name>U1EV35_9ACTN</name>